<feature type="transmembrane region" description="Helical" evidence="2">
    <location>
        <begin position="95"/>
        <end position="114"/>
    </location>
</feature>
<accession>A0A6L5Z0W6</accession>
<gene>
    <name evidence="5" type="ORF">GE300_08850</name>
</gene>
<dbReference type="Proteomes" id="UP000474957">
    <property type="component" value="Unassembled WGS sequence"/>
</dbReference>
<feature type="domain" description="Putative Flp pilus-assembly TadG-like N-terminal" evidence="3">
    <location>
        <begin position="93"/>
        <end position="140"/>
    </location>
</feature>
<dbReference type="Pfam" id="PF25269">
    <property type="entry name" value="DUF7867"/>
    <property type="match status" value="2"/>
</dbReference>
<feature type="region of interest" description="Disordered" evidence="1">
    <location>
        <begin position="393"/>
        <end position="430"/>
    </location>
</feature>
<reference evidence="5 6" key="1">
    <citation type="submission" date="2019-10" db="EMBL/GenBank/DDBJ databases">
        <title>Cognatihalovulum marinum gen. nov. sp. nov., a new member of the family Rhodobacteraceae isolated from deep seawater of the Northwest Indian Ocean.</title>
        <authorList>
            <person name="Ruan C."/>
            <person name="Wang J."/>
            <person name="Zheng X."/>
            <person name="Song L."/>
            <person name="Zhu Y."/>
            <person name="Huang Y."/>
            <person name="Lu Z."/>
            <person name="Du W."/>
            <person name="Huang L."/>
            <person name="Dai X."/>
        </authorList>
    </citation>
    <scope>NUCLEOTIDE SEQUENCE [LARGE SCALE GENOMIC DNA]</scope>
    <source>
        <strain evidence="5 6">2CG4</strain>
    </source>
</reference>
<proteinExistence type="predicted"/>
<dbReference type="InterPro" id="IPR028087">
    <property type="entry name" value="Tad_N"/>
</dbReference>
<feature type="compositionally biased region" description="Gly residues" evidence="1">
    <location>
        <begin position="416"/>
        <end position="430"/>
    </location>
</feature>
<feature type="domain" description="DUF7867" evidence="4">
    <location>
        <begin position="255"/>
        <end position="397"/>
    </location>
</feature>
<dbReference type="Pfam" id="PF13400">
    <property type="entry name" value="Tad"/>
    <property type="match status" value="1"/>
</dbReference>
<keyword evidence="6" id="KW-1185">Reference proteome</keyword>
<evidence type="ECO:0000256" key="2">
    <source>
        <dbReference type="SAM" id="Phobius"/>
    </source>
</evidence>
<dbReference type="EMBL" id="WIND01000005">
    <property type="protein sequence ID" value="MSU89725.1"/>
    <property type="molecule type" value="Genomic_DNA"/>
</dbReference>
<evidence type="ECO:0000259" key="4">
    <source>
        <dbReference type="Pfam" id="PF25269"/>
    </source>
</evidence>
<evidence type="ECO:0000313" key="6">
    <source>
        <dbReference type="Proteomes" id="UP000474957"/>
    </source>
</evidence>
<name>A0A6L5Z0W6_9RHOB</name>
<keyword evidence="2" id="KW-1133">Transmembrane helix</keyword>
<keyword evidence="2" id="KW-0472">Membrane</keyword>
<keyword evidence="2" id="KW-0812">Transmembrane</keyword>
<comment type="caution">
    <text evidence="5">The sequence shown here is derived from an EMBL/GenBank/DDBJ whole genome shotgun (WGS) entry which is preliminary data.</text>
</comment>
<organism evidence="5 6">
    <name type="scientific">Halovulum marinum</name>
    <dbReference type="NCBI Taxonomy" id="2662447"/>
    <lineage>
        <taxon>Bacteria</taxon>
        <taxon>Pseudomonadati</taxon>
        <taxon>Pseudomonadota</taxon>
        <taxon>Alphaproteobacteria</taxon>
        <taxon>Rhodobacterales</taxon>
        <taxon>Paracoccaceae</taxon>
        <taxon>Halovulum</taxon>
    </lineage>
</organism>
<evidence type="ECO:0000256" key="1">
    <source>
        <dbReference type="SAM" id="MobiDB-lite"/>
    </source>
</evidence>
<evidence type="ECO:0000313" key="5">
    <source>
        <dbReference type="EMBL" id="MSU89725.1"/>
    </source>
</evidence>
<dbReference type="InterPro" id="IPR057189">
    <property type="entry name" value="DUF7867"/>
</dbReference>
<protein>
    <submittedName>
        <fullName evidence="5">Uncharacterized protein</fullName>
    </submittedName>
</protein>
<evidence type="ECO:0000259" key="3">
    <source>
        <dbReference type="Pfam" id="PF13400"/>
    </source>
</evidence>
<dbReference type="AlphaFoldDB" id="A0A6L5Z0W6"/>
<sequence>MGALRSDDGLIAGLPGDAKPAASHRDTDPRRFIILPPFRPSVAIGPGQILRAHRSGRESDGPKDHGARLVRSNEVAAKDFRNDATAFWRAQGGAATVWSIFWSVMFLIIAGLVIDTASAYRMKRVLQVTADASALAGAMAHNDPEVYETYAGQPADSATATARGEEVAISVAGRMMGPRNGTVLTESDVRFGSWSDQIGFTEGWGNHVQVITRRDRINDNSLPTMLLDAFGGLRAWDIATRAVAGPNEPPCARDGIITADVVDMQSNNHMTNGICVHGEGGIELNQNNVFDPGVHISMPSPDLLVTPGGNVGNNSGLQEALVWASMEPTVARNIDSYLTEFRDIASRVQPDYIAGNPDAEVIALNENQFDPENLLPGRVYDITCTGGNMTLNLRGRSDGQASRGDRPTNIVFTAKGGNGGGNGGGGNGGGNGGGSGGLTVIENVVIVTNCDIRLSQDTVVRDAIIATSSTDDRSVTGSAGVKIGDPDDCAPGGGAQILTAGGMHFAAKMEFHGSQLASKGPIHLAAQVDGLSGTSIQSLGRVDLASNNKLGLCQGEADEVLKLPDGYRRVN</sequence>
<feature type="domain" description="DUF7867" evidence="4">
    <location>
        <begin position="439"/>
        <end position="553"/>
    </location>
</feature>